<dbReference type="Pfam" id="PF00155">
    <property type="entry name" value="Aminotran_1_2"/>
    <property type="match status" value="1"/>
</dbReference>
<proteinExistence type="inferred from homology"/>
<evidence type="ECO:0000256" key="2">
    <source>
        <dbReference type="ARBA" id="ARBA00012224"/>
    </source>
</evidence>
<feature type="domain" description="Aminotransferase class I/classII large" evidence="6">
    <location>
        <begin position="52"/>
        <end position="395"/>
    </location>
</feature>
<dbReference type="CDD" id="cd00609">
    <property type="entry name" value="AAT_like"/>
    <property type="match status" value="1"/>
</dbReference>
<evidence type="ECO:0000256" key="5">
    <source>
        <dbReference type="ARBA" id="ARBA00037974"/>
    </source>
</evidence>
<reference evidence="7 8" key="1">
    <citation type="submission" date="2016-06" db="EMBL/GenBank/DDBJ databases">
        <title>Insight into the functional genes involving in sulfur oxidation in Pearl River water.</title>
        <authorList>
            <person name="Luo J."/>
            <person name="Tan X."/>
            <person name="Lin W."/>
        </authorList>
    </citation>
    <scope>NUCLEOTIDE SEQUENCE [LARGE SCALE GENOMIC DNA]</scope>
    <source>
        <strain evidence="7 8">LS2</strain>
    </source>
</reference>
<keyword evidence="3" id="KW-0663">Pyridoxal phosphate</keyword>
<dbReference type="EC" id="4.4.1.13" evidence="2"/>
<evidence type="ECO:0000259" key="6">
    <source>
        <dbReference type="Pfam" id="PF00155"/>
    </source>
</evidence>
<evidence type="ECO:0000256" key="4">
    <source>
        <dbReference type="ARBA" id="ARBA00023239"/>
    </source>
</evidence>
<protein>
    <recommendedName>
        <fullName evidence="2">cysteine-S-conjugate beta-lyase</fullName>
        <ecNumber evidence="2">4.4.1.13</ecNumber>
    </recommendedName>
</protein>
<dbReference type="GO" id="GO:0047804">
    <property type="term" value="F:cysteine-S-conjugate beta-lyase activity"/>
    <property type="evidence" value="ECO:0007669"/>
    <property type="project" value="UniProtKB-EC"/>
</dbReference>
<accession>A0A191ZEU1</accession>
<sequence>MTGPSESGSAPIDFDHPIDRAGSDCVKFDARAAVFGKSDVQPLWVADMDFPAPACVQDALRARAAHPIYGYTVYPPAFYAAIAGWLARRHDWVVDVASIVALPGVVPAMNLIVGALSEPDDAILVQTPVYPPIHQLAGNQNRLALESALVWTDQGYEIDWSDLETKLAQARLFVLCAPHNPVGRVWRRDELARMAELCVRYDVWILADEIHADLVHAPHRHVPIASLSPEIAERCITLHAPSKTFNVAGLNTSFAIVENTDLRARLTSALNRSGLTSGNVFGITALIAAYSNGEPWLEQLLRQLQRNIDFVVDFIERHIPAIRVQRPEATFLLWLDCRELCRTFRLDDRALNRFFIEQAGLGLNAGISFGAPGSGFMRLNIACPQPQLATAMRALQAAVANLSFRSHSTC</sequence>
<dbReference type="Proteomes" id="UP000078596">
    <property type="component" value="Chromosome"/>
</dbReference>
<keyword evidence="8" id="KW-1185">Reference proteome</keyword>
<dbReference type="RefSeq" id="WP_066098344.1">
    <property type="nucleotide sequence ID" value="NZ_CP016027.1"/>
</dbReference>
<dbReference type="InterPro" id="IPR051798">
    <property type="entry name" value="Class-II_PLP-Dep_Aminotrans"/>
</dbReference>
<gene>
    <name evidence="7" type="ORF">A9404_02445</name>
</gene>
<keyword evidence="4" id="KW-0456">Lyase</keyword>
<evidence type="ECO:0000256" key="1">
    <source>
        <dbReference type="ARBA" id="ARBA00001933"/>
    </source>
</evidence>
<dbReference type="InterPro" id="IPR015424">
    <property type="entry name" value="PyrdxlP-dep_Trfase"/>
</dbReference>
<dbReference type="NCBIfam" id="TIGR04350">
    <property type="entry name" value="C_S_lyase_PatB"/>
    <property type="match status" value="1"/>
</dbReference>
<evidence type="ECO:0000313" key="7">
    <source>
        <dbReference type="EMBL" id="ANJ66389.1"/>
    </source>
</evidence>
<dbReference type="STRING" id="1860122.A9404_02445"/>
<dbReference type="Gene3D" id="3.40.640.10">
    <property type="entry name" value="Type I PLP-dependent aspartate aminotransferase-like (Major domain)"/>
    <property type="match status" value="1"/>
</dbReference>
<dbReference type="InterPro" id="IPR004839">
    <property type="entry name" value="Aminotransferase_I/II_large"/>
</dbReference>
<comment type="similarity">
    <text evidence="5">Belongs to the class-II pyridoxal-phosphate-dependent aminotransferase family. MalY/PatB cystathionine beta-lyase subfamily.</text>
</comment>
<evidence type="ECO:0000313" key="8">
    <source>
        <dbReference type="Proteomes" id="UP000078596"/>
    </source>
</evidence>
<evidence type="ECO:0000256" key="3">
    <source>
        <dbReference type="ARBA" id="ARBA00022898"/>
    </source>
</evidence>
<dbReference type="InterPro" id="IPR015422">
    <property type="entry name" value="PyrdxlP-dep_Trfase_small"/>
</dbReference>
<dbReference type="InterPro" id="IPR027619">
    <property type="entry name" value="C-S_lyase_PatB-like"/>
</dbReference>
<dbReference type="InterPro" id="IPR015421">
    <property type="entry name" value="PyrdxlP-dep_Trfase_major"/>
</dbReference>
<comment type="cofactor">
    <cofactor evidence="1">
        <name>pyridoxal 5'-phosphate</name>
        <dbReference type="ChEBI" id="CHEBI:597326"/>
    </cofactor>
</comment>
<dbReference type="EMBL" id="CP016027">
    <property type="protein sequence ID" value="ANJ66389.1"/>
    <property type="molecule type" value="Genomic_DNA"/>
</dbReference>
<dbReference type="OrthoDB" id="3224382at2"/>
<dbReference type="PANTHER" id="PTHR43525:SF1">
    <property type="entry name" value="PROTEIN MALY"/>
    <property type="match status" value="1"/>
</dbReference>
<dbReference type="PANTHER" id="PTHR43525">
    <property type="entry name" value="PROTEIN MALY"/>
    <property type="match status" value="1"/>
</dbReference>
<dbReference type="Gene3D" id="3.90.1150.10">
    <property type="entry name" value="Aspartate Aminotransferase, domain 1"/>
    <property type="match status" value="1"/>
</dbReference>
<dbReference type="KEGG" id="haz:A9404_02445"/>
<dbReference type="SUPFAM" id="SSF53383">
    <property type="entry name" value="PLP-dependent transferases"/>
    <property type="match status" value="1"/>
</dbReference>
<organism evidence="7 8">
    <name type="scientific">Halothiobacillus diazotrophicus</name>
    <dbReference type="NCBI Taxonomy" id="1860122"/>
    <lineage>
        <taxon>Bacteria</taxon>
        <taxon>Pseudomonadati</taxon>
        <taxon>Pseudomonadota</taxon>
        <taxon>Gammaproteobacteria</taxon>
        <taxon>Chromatiales</taxon>
        <taxon>Halothiobacillaceae</taxon>
        <taxon>Halothiobacillus</taxon>
    </lineage>
</organism>
<dbReference type="GO" id="GO:0030170">
    <property type="term" value="F:pyridoxal phosphate binding"/>
    <property type="evidence" value="ECO:0007669"/>
    <property type="project" value="InterPro"/>
</dbReference>
<name>A0A191ZEU1_9GAMM</name>
<dbReference type="AlphaFoldDB" id="A0A191ZEU1"/>